<keyword evidence="4" id="KW-1185">Reference proteome</keyword>
<dbReference type="RefSeq" id="XP_056689807.1">
    <property type="nucleotide sequence ID" value="XM_056833829.1"/>
</dbReference>
<evidence type="ECO:0000313" key="4">
    <source>
        <dbReference type="Proteomes" id="UP000813463"/>
    </source>
</evidence>
<protein>
    <submittedName>
        <fullName evidence="5">Uncharacterized protein isoform X1</fullName>
    </submittedName>
</protein>
<reference evidence="4" key="1">
    <citation type="journal article" date="2021" name="Nat. Commun.">
        <title>Genomic analyses provide insights into spinach domestication and the genetic basis of agronomic traits.</title>
        <authorList>
            <person name="Cai X."/>
            <person name="Sun X."/>
            <person name="Xu C."/>
            <person name="Sun H."/>
            <person name="Wang X."/>
            <person name="Ge C."/>
            <person name="Zhang Z."/>
            <person name="Wang Q."/>
            <person name="Fei Z."/>
            <person name="Jiao C."/>
            <person name="Wang Q."/>
        </authorList>
    </citation>
    <scope>NUCLEOTIDE SEQUENCE [LARGE SCALE GENOMIC DNA]</scope>
    <source>
        <strain evidence="4">cv. Varoflay</strain>
    </source>
</reference>
<dbReference type="GeneID" id="110802534"/>
<accession>A0ABM3R2F4</accession>
<dbReference type="Proteomes" id="UP000813463">
    <property type="component" value="Chromosome 6"/>
</dbReference>
<organism evidence="4 5">
    <name type="scientific">Spinacia oleracea</name>
    <name type="common">Spinach</name>
    <dbReference type="NCBI Taxonomy" id="3562"/>
    <lineage>
        <taxon>Eukaryota</taxon>
        <taxon>Viridiplantae</taxon>
        <taxon>Streptophyta</taxon>
        <taxon>Embryophyta</taxon>
        <taxon>Tracheophyta</taxon>
        <taxon>Spermatophyta</taxon>
        <taxon>Magnoliopsida</taxon>
        <taxon>eudicotyledons</taxon>
        <taxon>Gunneridae</taxon>
        <taxon>Pentapetalae</taxon>
        <taxon>Caryophyllales</taxon>
        <taxon>Chenopodiaceae</taxon>
        <taxon>Chenopodioideae</taxon>
        <taxon>Anserineae</taxon>
        <taxon>Spinacia</taxon>
    </lineage>
</organism>
<feature type="compositionally biased region" description="Low complexity" evidence="1">
    <location>
        <begin position="167"/>
        <end position="176"/>
    </location>
</feature>
<feature type="compositionally biased region" description="Low complexity" evidence="1">
    <location>
        <begin position="105"/>
        <end position="119"/>
    </location>
</feature>
<evidence type="ECO:0000259" key="3">
    <source>
        <dbReference type="Pfam" id="PF14368"/>
    </source>
</evidence>
<reference evidence="5" key="2">
    <citation type="submission" date="2025-08" db="UniProtKB">
        <authorList>
            <consortium name="RefSeq"/>
        </authorList>
    </citation>
    <scope>IDENTIFICATION</scope>
    <source>
        <tissue evidence="5">Leaf</tissue>
    </source>
</reference>
<feature type="chain" id="PRO_5045978587" evidence="2">
    <location>
        <begin position="25"/>
        <end position="176"/>
    </location>
</feature>
<evidence type="ECO:0000256" key="1">
    <source>
        <dbReference type="SAM" id="MobiDB-lite"/>
    </source>
</evidence>
<feature type="region of interest" description="Disordered" evidence="1">
    <location>
        <begin position="105"/>
        <end position="176"/>
    </location>
</feature>
<evidence type="ECO:0000313" key="5">
    <source>
        <dbReference type="RefSeq" id="XP_056689807.1"/>
    </source>
</evidence>
<name>A0ABM3R2F4_SPIOL</name>
<proteinExistence type="predicted"/>
<dbReference type="InterPro" id="IPR016140">
    <property type="entry name" value="Bifunc_inhib/LTP/seed_store"/>
</dbReference>
<keyword evidence="2" id="KW-0732">Signal</keyword>
<sequence length="176" mass="18332">MGSITFMAVGIIFLLSLTIMPSSAQQASLCWENITPCLETARAQNYAPAALQPCCPAISSAVMNDTACFCLARTDIVSQRNARNIYNNIIFTTCEITTTFDAICPDTTSPTPSESPSTPDDADTPSPTPSEAPSTPDDADTPSPTPSPTPSTPDDADTPSPTPSPSPSIADAEMGN</sequence>
<feature type="domain" description="Bifunctional inhibitor/plant lipid transfer protein/seed storage helical" evidence="3">
    <location>
        <begin position="16"/>
        <end position="104"/>
    </location>
</feature>
<dbReference type="Pfam" id="PF14368">
    <property type="entry name" value="LTP_2"/>
    <property type="match status" value="1"/>
</dbReference>
<feature type="signal peptide" evidence="2">
    <location>
        <begin position="1"/>
        <end position="24"/>
    </location>
</feature>
<evidence type="ECO:0000256" key="2">
    <source>
        <dbReference type="SAM" id="SignalP"/>
    </source>
</evidence>
<gene>
    <name evidence="5" type="primary">LOC110802534</name>
</gene>